<keyword evidence="2" id="KW-0507">mRNA processing</keyword>
<sequence>MIKLHGSKHFKSSTLIATPSNQKQAEALSTCIIFFGMQIQATKMNGKVEIVNRERKYCQQNTAFELNASSSQKRKICMKNIQIQAACARIENQMEEVKREAMESNGCNLDVTMKNGSVPCVQ</sequence>
<organism evidence="6 7">
    <name type="scientific">Cinchona calisaya</name>
    <dbReference type="NCBI Taxonomy" id="153742"/>
    <lineage>
        <taxon>Eukaryota</taxon>
        <taxon>Viridiplantae</taxon>
        <taxon>Streptophyta</taxon>
        <taxon>Embryophyta</taxon>
        <taxon>Tracheophyta</taxon>
        <taxon>Spermatophyta</taxon>
        <taxon>Magnoliopsida</taxon>
        <taxon>eudicotyledons</taxon>
        <taxon>Gunneridae</taxon>
        <taxon>Pentapetalae</taxon>
        <taxon>asterids</taxon>
        <taxon>lamiids</taxon>
        <taxon>Gentianales</taxon>
        <taxon>Rubiaceae</taxon>
        <taxon>Cinchonoideae</taxon>
        <taxon>Cinchoneae</taxon>
        <taxon>Cinchona</taxon>
    </lineage>
</organism>
<keyword evidence="5" id="KW-0539">Nucleus</keyword>
<keyword evidence="3" id="KW-0747">Spliceosome</keyword>
<keyword evidence="4" id="KW-0508">mRNA splicing</keyword>
<dbReference type="EMBL" id="JBJUIK010000011">
    <property type="protein sequence ID" value="KAL3512200.1"/>
    <property type="molecule type" value="Genomic_DNA"/>
</dbReference>
<reference evidence="6 7" key="1">
    <citation type="submission" date="2024-11" db="EMBL/GenBank/DDBJ databases">
        <title>A near-complete genome assembly of Cinchona calisaya.</title>
        <authorList>
            <person name="Lian D.C."/>
            <person name="Zhao X.W."/>
            <person name="Wei L."/>
        </authorList>
    </citation>
    <scope>NUCLEOTIDE SEQUENCE [LARGE SCALE GENOMIC DNA]</scope>
    <source>
        <tissue evidence="6">Nenye</tissue>
    </source>
</reference>
<comment type="subcellular location">
    <subcellularLocation>
        <location evidence="1">Nucleus</location>
    </subcellularLocation>
</comment>
<dbReference type="Pfam" id="PF05700">
    <property type="entry name" value="BCAS2"/>
    <property type="match status" value="1"/>
</dbReference>
<evidence type="ECO:0000313" key="7">
    <source>
        <dbReference type="Proteomes" id="UP001630127"/>
    </source>
</evidence>
<proteinExistence type="predicted"/>
<keyword evidence="7" id="KW-1185">Reference proteome</keyword>
<comment type="caution">
    <text evidence="6">The sequence shown here is derived from an EMBL/GenBank/DDBJ whole genome shotgun (WGS) entry which is preliminary data.</text>
</comment>
<accession>A0ABD2Z1M2</accession>
<dbReference type="InterPro" id="IPR008409">
    <property type="entry name" value="SPF27"/>
</dbReference>
<evidence type="ECO:0000256" key="5">
    <source>
        <dbReference type="ARBA" id="ARBA00023242"/>
    </source>
</evidence>
<evidence type="ECO:0000313" key="6">
    <source>
        <dbReference type="EMBL" id="KAL3512200.1"/>
    </source>
</evidence>
<dbReference type="GO" id="GO:0008380">
    <property type="term" value="P:RNA splicing"/>
    <property type="evidence" value="ECO:0007669"/>
    <property type="project" value="UniProtKB-KW"/>
</dbReference>
<evidence type="ECO:0000256" key="2">
    <source>
        <dbReference type="ARBA" id="ARBA00022664"/>
    </source>
</evidence>
<protein>
    <submittedName>
        <fullName evidence="6">Uncharacterized protein</fullName>
    </submittedName>
</protein>
<dbReference type="Proteomes" id="UP001630127">
    <property type="component" value="Unassembled WGS sequence"/>
</dbReference>
<evidence type="ECO:0000256" key="1">
    <source>
        <dbReference type="ARBA" id="ARBA00004123"/>
    </source>
</evidence>
<dbReference type="GO" id="GO:0006397">
    <property type="term" value="P:mRNA processing"/>
    <property type="evidence" value="ECO:0007669"/>
    <property type="project" value="UniProtKB-KW"/>
</dbReference>
<gene>
    <name evidence="6" type="ORF">ACH5RR_024917</name>
</gene>
<evidence type="ECO:0000256" key="3">
    <source>
        <dbReference type="ARBA" id="ARBA00022728"/>
    </source>
</evidence>
<dbReference type="AlphaFoldDB" id="A0ABD2Z1M2"/>
<name>A0ABD2Z1M2_9GENT</name>
<dbReference type="GO" id="GO:0005681">
    <property type="term" value="C:spliceosomal complex"/>
    <property type="evidence" value="ECO:0007669"/>
    <property type="project" value="UniProtKB-KW"/>
</dbReference>
<evidence type="ECO:0000256" key="4">
    <source>
        <dbReference type="ARBA" id="ARBA00023187"/>
    </source>
</evidence>